<accession>A0ABQ3F7X7</accession>
<evidence type="ECO:0000313" key="3">
    <source>
        <dbReference type="EMBL" id="GHC12491.1"/>
    </source>
</evidence>
<evidence type="ECO:0000313" key="4">
    <source>
        <dbReference type="Proteomes" id="UP000658305"/>
    </source>
</evidence>
<feature type="region of interest" description="Disordered" evidence="2">
    <location>
        <begin position="448"/>
        <end position="517"/>
    </location>
</feature>
<dbReference type="EMBL" id="BMYI01000001">
    <property type="protein sequence ID" value="GHC12491.1"/>
    <property type="molecule type" value="Genomic_DNA"/>
</dbReference>
<reference evidence="4" key="1">
    <citation type="journal article" date="2019" name="Int. J. Syst. Evol. Microbiol.">
        <title>The Global Catalogue of Microorganisms (GCM) 10K type strain sequencing project: providing services to taxonomists for standard genome sequencing and annotation.</title>
        <authorList>
            <consortium name="The Broad Institute Genomics Platform"/>
            <consortium name="The Broad Institute Genome Sequencing Center for Infectious Disease"/>
            <person name="Wu L."/>
            <person name="Ma J."/>
        </authorList>
    </citation>
    <scope>NUCLEOTIDE SEQUENCE [LARGE SCALE GENOMIC DNA]</scope>
    <source>
        <strain evidence="4">KCTC 23298</strain>
    </source>
</reference>
<feature type="compositionally biased region" description="Gly residues" evidence="2">
    <location>
        <begin position="499"/>
        <end position="511"/>
    </location>
</feature>
<feature type="coiled-coil region" evidence="1">
    <location>
        <begin position="579"/>
        <end position="613"/>
    </location>
</feature>
<evidence type="ECO:0000256" key="2">
    <source>
        <dbReference type="SAM" id="MobiDB-lite"/>
    </source>
</evidence>
<gene>
    <name evidence="3" type="ORF">GCM10007291_07170</name>
</gene>
<sequence length="783" mass="82789">MTDDNLERITILLQAKDREFSRAMDRNNKLIAKLTRDAEQGTTRMSRTVQKNLDAMTSAVGSFAVGFAGGIAGGLVTGAIDKLTTGLAQTVKGIASIGDEARRAGLGVEAFQEWKFVAEQNRIGIDQLVDGFKELNLRADELVQTGAGPAAESFARLGYTSADLAKKLKDPSALMLEIIGRMEGMDKAAQIRIADEVFGGSAGERFVELLGQGDEGLRRTIDRARELGLVMDEAAIQKAAELDQKWNELANRVENFGKRAAIALADLPFAIVEDRINEIFNEAEGRHILGDEVYDQLRKVGALSDEQVVTLTALRGEWRGLTEEADRAANVLAQAASEADMMGLDGLWEVLARASSEMRKLADDFQSGAIDGETFSKGMDEVQRSASDAFAALDAADRVNFSGAISEVDRLGGIVDAVTAKVQQLYSWLKAAAGAGSGAANVSVGTPMGVGDIQMPPTESAPRTSVKPPSKPSGYDTDMDNNGVPDVVDEARERAAKSKGGGGKSKGGGGGGKDRFGDGMKDWRVEVEGMLAEAEALNNLVLAYDEYGISVDVARKKAELLQEAKEAGKTITPQLKVEIDKLAESYANAAVELERAKERHEEFKSAVEEAKGTLSSAFTGLVTGVLSFRDALGNVIGKLAEMLAMKGFDRIWGAGLGDAAGGFLKMLGFASGGYTGAGGRNQPAGIVHKGEVVFSQDDVARAGGVAAVEAMRRNGVSRAVPARQSAPAAMGGMDVSIGWDDSIGNFRATVRDEAGRVVAQATPGMVGQAVAATYRRAQEVPIG</sequence>
<evidence type="ECO:0000256" key="1">
    <source>
        <dbReference type="SAM" id="Coils"/>
    </source>
</evidence>
<organism evidence="3 4">
    <name type="scientific">Gemmobacter nanjingensis</name>
    <dbReference type="NCBI Taxonomy" id="488454"/>
    <lineage>
        <taxon>Bacteria</taxon>
        <taxon>Pseudomonadati</taxon>
        <taxon>Pseudomonadota</taxon>
        <taxon>Alphaproteobacteria</taxon>
        <taxon>Rhodobacterales</taxon>
        <taxon>Paracoccaceae</taxon>
        <taxon>Gemmobacter</taxon>
    </lineage>
</organism>
<dbReference type="RefSeq" id="WP_189380184.1">
    <property type="nucleotide sequence ID" value="NZ_BMYI01000001.1"/>
</dbReference>
<protein>
    <submittedName>
        <fullName evidence="3">Uncharacterized protein</fullName>
    </submittedName>
</protein>
<comment type="caution">
    <text evidence="3">The sequence shown here is derived from an EMBL/GenBank/DDBJ whole genome shotgun (WGS) entry which is preliminary data.</text>
</comment>
<dbReference type="Proteomes" id="UP000658305">
    <property type="component" value="Unassembled WGS sequence"/>
</dbReference>
<keyword evidence="1" id="KW-0175">Coiled coil</keyword>
<name>A0ABQ3F7X7_9RHOB</name>
<proteinExistence type="predicted"/>
<keyword evidence="4" id="KW-1185">Reference proteome</keyword>